<comment type="similarity">
    <text evidence="5">Belongs to the ENTREP family.</text>
</comment>
<evidence type="ECO:0000313" key="8">
    <source>
        <dbReference type="Proteomes" id="UP000664940"/>
    </source>
</evidence>
<gene>
    <name evidence="7" type="ORF">HJG60_004816</name>
</gene>
<keyword evidence="2" id="KW-0812">Transmembrane</keyword>
<sequence length="163" mass="17380">MGGPNIIPLPHIYGARIKGVEVFCPLDPPPPYEAVVNQTDRPQESSFQMSGGSEAARSPMEQDCVTMTQDGDIPNIPGEESASTSTANSNQRRAVERRGLLRPLRRRSRSDPLFHRCSVERGEAIPQAPLRACICLQVPGGSGGGGAGGGVVAAWDPEFEKLS</sequence>
<dbReference type="EMBL" id="JABVXQ010000002">
    <property type="protein sequence ID" value="KAF6124233.1"/>
    <property type="molecule type" value="Genomic_DNA"/>
</dbReference>
<proteinExistence type="inferred from homology"/>
<comment type="subcellular location">
    <subcellularLocation>
        <location evidence="1">Membrane</location>
    </subcellularLocation>
</comment>
<feature type="region of interest" description="Disordered" evidence="6">
    <location>
        <begin position="36"/>
        <end position="106"/>
    </location>
</feature>
<evidence type="ECO:0000313" key="7">
    <source>
        <dbReference type="EMBL" id="KAF6124233.1"/>
    </source>
</evidence>
<comment type="caution">
    <text evidence="7">The sequence shown here is derived from an EMBL/GenBank/DDBJ whole genome shotgun (WGS) entry which is preliminary data.</text>
</comment>
<reference evidence="7 8" key="1">
    <citation type="journal article" date="2020" name="Nature">
        <title>Six reference-quality genomes reveal evolution of bat adaptations.</title>
        <authorList>
            <person name="Jebb D."/>
            <person name="Huang Z."/>
            <person name="Pippel M."/>
            <person name="Hughes G.M."/>
            <person name="Lavrichenko K."/>
            <person name="Devanna P."/>
            <person name="Winkler S."/>
            <person name="Jermiin L.S."/>
            <person name="Skirmuntt E.C."/>
            <person name="Katzourakis A."/>
            <person name="Burkitt-Gray L."/>
            <person name="Ray D.A."/>
            <person name="Sullivan K.A.M."/>
            <person name="Roscito J.G."/>
            <person name="Kirilenko B.M."/>
            <person name="Davalos L.M."/>
            <person name="Corthals A.P."/>
            <person name="Power M.L."/>
            <person name="Jones G."/>
            <person name="Ransome R.D."/>
            <person name="Dechmann D.K.N."/>
            <person name="Locatelli A.G."/>
            <person name="Puechmaille S.J."/>
            <person name="Fedrigo O."/>
            <person name="Jarvis E.D."/>
            <person name="Hiller M."/>
            <person name="Vernes S.C."/>
            <person name="Myers E.W."/>
            <person name="Teeling E.C."/>
        </authorList>
    </citation>
    <scope>NUCLEOTIDE SEQUENCE [LARGE SCALE GENOMIC DNA]</scope>
    <source>
        <strain evidence="7">Bat1K_MPI-CBG_1</strain>
    </source>
</reference>
<evidence type="ECO:0000256" key="2">
    <source>
        <dbReference type="ARBA" id="ARBA00022692"/>
    </source>
</evidence>
<feature type="compositionally biased region" description="Polar residues" evidence="6">
    <location>
        <begin position="36"/>
        <end position="51"/>
    </location>
</feature>
<dbReference type="GO" id="GO:0016020">
    <property type="term" value="C:membrane"/>
    <property type="evidence" value="ECO:0007669"/>
    <property type="project" value="UniProtKB-SubCell"/>
</dbReference>
<dbReference type="AlphaFoldDB" id="A0A834B180"/>
<accession>A0A834B180</accession>
<evidence type="ECO:0000256" key="1">
    <source>
        <dbReference type="ARBA" id="ARBA00004370"/>
    </source>
</evidence>
<dbReference type="PANTHER" id="PTHR17615:SF8">
    <property type="entry name" value="ENDOSOMAL TRANSMEMBRANE EPSIN INTERACTOR 1"/>
    <property type="match status" value="1"/>
</dbReference>
<organism evidence="7 8">
    <name type="scientific">Phyllostomus discolor</name>
    <name type="common">pale spear-nosed bat</name>
    <dbReference type="NCBI Taxonomy" id="89673"/>
    <lineage>
        <taxon>Eukaryota</taxon>
        <taxon>Metazoa</taxon>
        <taxon>Chordata</taxon>
        <taxon>Craniata</taxon>
        <taxon>Vertebrata</taxon>
        <taxon>Euteleostomi</taxon>
        <taxon>Mammalia</taxon>
        <taxon>Eutheria</taxon>
        <taxon>Laurasiatheria</taxon>
        <taxon>Chiroptera</taxon>
        <taxon>Yangochiroptera</taxon>
        <taxon>Phyllostomidae</taxon>
        <taxon>Phyllostominae</taxon>
        <taxon>Phyllostomus</taxon>
    </lineage>
</organism>
<dbReference type="InterPro" id="IPR030431">
    <property type="entry name" value="ENTREP1-3"/>
</dbReference>
<keyword evidence="4" id="KW-0472">Membrane</keyword>
<evidence type="ECO:0000256" key="6">
    <source>
        <dbReference type="SAM" id="MobiDB-lite"/>
    </source>
</evidence>
<keyword evidence="3" id="KW-1133">Transmembrane helix</keyword>
<dbReference type="PANTHER" id="PTHR17615">
    <property type="entry name" value="PROTEIN FAM189A"/>
    <property type="match status" value="1"/>
</dbReference>
<name>A0A834B180_9CHIR</name>
<dbReference type="Proteomes" id="UP000664940">
    <property type="component" value="Unassembled WGS sequence"/>
</dbReference>
<protein>
    <submittedName>
        <fullName evidence="7">Family with sequence similarity 189 member A2</fullName>
    </submittedName>
</protein>
<evidence type="ECO:0000256" key="4">
    <source>
        <dbReference type="ARBA" id="ARBA00023136"/>
    </source>
</evidence>
<evidence type="ECO:0000256" key="5">
    <source>
        <dbReference type="ARBA" id="ARBA00034309"/>
    </source>
</evidence>
<feature type="compositionally biased region" description="Polar residues" evidence="6">
    <location>
        <begin position="81"/>
        <end position="92"/>
    </location>
</feature>
<evidence type="ECO:0000256" key="3">
    <source>
        <dbReference type="ARBA" id="ARBA00022989"/>
    </source>
</evidence>